<dbReference type="RefSeq" id="XP_020433281.1">
    <property type="nucleotide sequence ID" value="XM_020576869.1"/>
</dbReference>
<dbReference type="Proteomes" id="UP000001396">
    <property type="component" value="Unassembled WGS sequence"/>
</dbReference>
<feature type="compositionally biased region" description="Acidic residues" evidence="2">
    <location>
        <begin position="274"/>
        <end position="284"/>
    </location>
</feature>
<feature type="region of interest" description="Disordered" evidence="2">
    <location>
        <begin position="149"/>
        <end position="178"/>
    </location>
</feature>
<dbReference type="OMA" id="PTICHAF"/>
<keyword evidence="1" id="KW-0862">Zinc</keyword>
<dbReference type="InParanoid" id="D3BBY0"/>
<dbReference type="Pfam" id="PF03352">
    <property type="entry name" value="Adenine_glyco"/>
    <property type="match status" value="2"/>
</dbReference>
<evidence type="ECO:0000256" key="2">
    <source>
        <dbReference type="SAM" id="MobiDB-lite"/>
    </source>
</evidence>
<feature type="binding site" evidence="1">
    <location>
        <position position="23"/>
    </location>
    <ligand>
        <name>Zn(2+)</name>
        <dbReference type="ChEBI" id="CHEBI:29105"/>
    </ligand>
</feature>
<proteinExistence type="predicted"/>
<accession>D3BBY0</accession>
<dbReference type="GO" id="GO:0008725">
    <property type="term" value="F:DNA-3-methyladenine glycosylase activity"/>
    <property type="evidence" value="ECO:0007669"/>
    <property type="project" value="InterPro"/>
</dbReference>
<protein>
    <submittedName>
        <fullName evidence="3">DNA-3-methyladenine glycosylase I</fullName>
    </submittedName>
</protein>
<evidence type="ECO:0000313" key="3">
    <source>
        <dbReference type="EMBL" id="EFA81163.1"/>
    </source>
</evidence>
<feature type="compositionally biased region" description="Low complexity" evidence="2">
    <location>
        <begin position="299"/>
        <end position="311"/>
    </location>
</feature>
<evidence type="ECO:0000256" key="1">
    <source>
        <dbReference type="PIRSR" id="PIRSR605019-1"/>
    </source>
</evidence>
<reference evidence="3 4" key="1">
    <citation type="journal article" date="2011" name="Genome Res.">
        <title>Phylogeny-wide analysis of social amoeba genomes highlights ancient origins for complex intercellular communication.</title>
        <authorList>
            <person name="Heidel A.J."/>
            <person name="Lawal H.M."/>
            <person name="Felder M."/>
            <person name="Schilde C."/>
            <person name="Helps N.R."/>
            <person name="Tunggal B."/>
            <person name="Rivero F."/>
            <person name="John U."/>
            <person name="Schleicher M."/>
            <person name="Eichinger L."/>
            <person name="Platzer M."/>
            <person name="Noegel A.A."/>
            <person name="Schaap P."/>
            <person name="Gloeckner G."/>
        </authorList>
    </citation>
    <scope>NUCLEOTIDE SEQUENCE [LARGE SCALE GENOMIC DNA]</scope>
    <source>
        <strain evidence="4">ATCC 26659 / Pp 5 / PN500</strain>
    </source>
</reference>
<sequence length="317" mass="35556">MSVSKTIGSIASKSSATQQLVRCGWVTSDPLYLEYHDHEWGIPNRDRRHLFEMICLEGQQAGLSWITILKKRAAYKSSFHNFDVDKVANMTDEDINKLLSLTNSSIIRHRGKLEAIVHNAKMVKAMEKKGENLSDFFWSFSPNNNSNSKIKSTKVEEVDDEEDEEVDESVSKRKGKAKATESKQSTTKYFNSYDSLSEVPATTTESDLMSKELKKRGFKFVGSTTCYAFIQACGLVNDHISGCFCYAPIKNNVAAVETTSQAIAKQEDTLKIEDTEEEVSDDETSTTTTTSSKKRKNTKNTNIKSQSTTTTKKNKSK</sequence>
<feature type="compositionally biased region" description="Acidic residues" evidence="2">
    <location>
        <begin position="157"/>
        <end position="168"/>
    </location>
</feature>
<dbReference type="InterPro" id="IPR011257">
    <property type="entry name" value="DNA_glycosylase"/>
</dbReference>
<dbReference type="InterPro" id="IPR005019">
    <property type="entry name" value="Adenine_glyco"/>
</dbReference>
<dbReference type="STRING" id="670386.D3BBY0"/>
<name>D3BBY0_HETP5</name>
<dbReference type="Gene3D" id="1.10.340.30">
    <property type="entry name" value="Hypothetical protein, domain 2"/>
    <property type="match status" value="2"/>
</dbReference>
<dbReference type="SUPFAM" id="SSF48150">
    <property type="entry name" value="DNA-glycosylase"/>
    <property type="match status" value="2"/>
</dbReference>
<dbReference type="InterPro" id="IPR052891">
    <property type="entry name" value="DNA-3mA_glycosylase"/>
</dbReference>
<feature type="binding site" evidence="1">
    <location>
        <position position="239"/>
    </location>
    <ligand>
        <name>Zn(2+)</name>
        <dbReference type="ChEBI" id="CHEBI:29105"/>
    </ligand>
</feature>
<keyword evidence="1" id="KW-0479">Metal-binding</keyword>
<feature type="binding site" evidence="1">
    <location>
        <position position="36"/>
    </location>
    <ligand>
        <name>Zn(2+)</name>
        <dbReference type="ChEBI" id="CHEBI:29105"/>
    </ligand>
</feature>
<feature type="region of interest" description="Disordered" evidence="2">
    <location>
        <begin position="267"/>
        <end position="317"/>
    </location>
</feature>
<dbReference type="PANTHER" id="PTHR30037:SF4">
    <property type="entry name" value="DNA-3-METHYLADENINE GLYCOSYLASE I"/>
    <property type="match status" value="1"/>
</dbReference>
<feature type="binding site" evidence="1">
    <location>
        <position position="243"/>
    </location>
    <ligand>
        <name>Zn(2+)</name>
        <dbReference type="ChEBI" id="CHEBI:29105"/>
    </ligand>
</feature>
<organism evidence="3 4">
    <name type="scientific">Heterostelium pallidum (strain ATCC 26659 / Pp 5 / PN500)</name>
    <name type="common">Cellular slime mold</name>
    <name type="synonym">Polysphondylium pallidum</name>
    <dbReference type="NCBI Taxonomy" id="670386"/>
    <lineage>
        <taxon>Eukaryota</taxon>
        <taxon>Amoebozoa</taxon>
        <taxon>Evosea</taxon>
        <taxon>Eumycetozoa</taxon>
        <taxon>Dictyostelia</taxon>
        <taxon>Acytosteliales</taxon>
        <taxon>Acytosteliaceae</taxon>
        <taxon>Heterostelium</taxon>
    </lineage>
</organism>
<dbReference type="EMBL" id="ADBJ01000026">
    <property type="protein sequence ID" value="EFA81163.1"/>
    <property type="molecule type" value="Genomic_DNA"/>
</dbReference>
<gene>
    <name evidence="3" type="primary">magA</name>
    <name evidence="3" type="ORF">PPL_06000</name>
</gene>
<dbReference type="GO" id="GO:0006284">
    <property type="term" value="P:base-excision repair"/>
    <property type="evidence" value="ECO:0007669"/>
    <property type="project" value="InterPro"/>
</dbReference>
<comment type="caution">
    <text evidence="3">The sequence shown here is derived from an EMBL/GenBank/DDBJ whole genome shotgun (WGS) entry which is preliminary data.</text>
</comment>
<dbReference type="GO" id="GO:0046872">
    <property type="term" value="F:metal ion binding"/>
    <property type="evidence" value="ECO:0007669"/>
    <property type="project" value="UniProtKB-KW"/>
</dbReference>
<dbReference type="PANTHER" id="PTHR30037">
    <property type="entry name" value="DNA-3-METHYLADENINE GLYCOSYLASE 1"/>
    <property type="match status" value="1"/>
</dbReference>
<dbReference type="GeneID" id="31361484"/>
<evidence type="ECO:0000313" key="4">
    <source>
        <dbReference type="Proteomes" id="UP000001396"/>
    </source>
</evidence>
<dbReference type="AlphaFoldDB" id="D3BBY0"/>
<keyword evidence="4" id="KW-1185">Reference proteome</keyword>